<keyword evidence="2" id="KW-1185">Reference proteome</keyword>
<sequence>MRHDVPRSGAVAAQSNSNLADQLERITPRFDELTQRVRLGVVSSDDYNVLEEQAQGIARDLLAAFRGSATRATRPPLYVSADGTKAGW</sequence>
<dbReference type="Proteomes" id="UP000244189">
    <property type="component" value="Unassembled WGS sequence"/>
</dbReference>
<accession>A0A2T5GJN5</accession>
<name>A0A2T5GJN5_9SPHN</name>
<gene>
    <name evidence="1" type="ORF">C8J26_2378</name>
</gene>
<comment type="caution">
    <text evidence="1">The sequence shown here is derived from an EMBL/GenBank/DDBJ whole genome shotgun (WGS) entry which is preliminary data.</text>
</comment>
<evidence type="ECO:0000313" key="2">
    <source>
        <dbReference type="Proteomes" id="UP000244189"/>
    </source>
</evidence>
<dbReference type="AlphaFoldDB" id="A0A2T5GJN5"/>
<organism evidence="1 2">
    <name type="scientific">Sphingomonas aurantiaca</name>
    <dbReference type="NCBI Taxonomy" id="185949"/>
    <lineage>
        <taxon>Bacteria</taxon>
        <taxon>Pseudomonadati</taxon>
        <taxon>Pseudomonadota</taxon>
        <taxon>Alphaproteobacteria</taxon>
        <taxon>Sphingomonadales</taxon>
        <taxon>Sphingomonadaceae</taxon>
        <taxon>Sphingomonas</taxon>
    </lineage>
</organism>
<dbReference type="EMBL" id="QAOG01000004">
    <property type="protein sequence ID" value="PTQ59532.1"/>
    <property type="molecule type" value="Genomic_DNA"/>
</dbReference>
<evidence type="ECO:0000313" key="1">
    <source>
        <dbReference type="EMBL" id="PTQ59532.1"/>
    </source>
</evidence>
<protein>
    <submittedName>
        <fullName evidence="1">Uncharacterized protein</fullName>
    </submittedName>
</protein>
<dbReference type="RefSeq" id="WP_146168818.1">
    <property type="nucleotide sequence ID" value="NZ_QAOG01000004.1"/>
</dbReference>
<proteinExistence type="predicted"/>
<reference evidence="1 2" key="1">
    <citation type="submission" date="2018-04" db="EMBL/GenBank/DDBJ databases">
        <title>Genomic Encyclopedia of Type Strains, Phase III (KMG-III): the genomes of soil and plant-associated and newly described type strains.</title>
        <authorList>
            <person name="Whitman W."/>
        </authorList>
    </citation>
    <scope>NUCLEOTIDE SEQUENCE [LARGE SCALE GENOMIC DNA]</scope>
    <source>
        <strain evidence="1 2">MA101b</strain>
    </source>
</reference>